<comment type="caution">
    <text evidence="1">The sequence shown here is derived from an EMBL/GenBank/DDBJ whole genome shotgun (WGS) entry which is preliminary data.</text>
</comment>
<organism evidence="1 2">
    <name type="scientific">Molorchus minor</name>
    <dbReference type="NCBI Taxonomy" id="1323400"/>
    <lineage>
        <taxon>Eukaryota</taxon>
        <taxon>Metazoa</taxon>
        <taxon>Ecdysozoa</taxon>
        <taxon>Arthropoda</taxon>
        <taxon>Hexapoda</taxon>
        <taxon>Insecta</taxon>
        <taxon>Pterygota</taxon>
        <taxon>Neoptera</taxon>
        <taxon>Endopterygota</taxon>
        <taxon>Coleoptera</taxon>
        <taxon>Polyphaga</taxon>
        <taxon>Cucujiformia</taxon>
        <taxon>Chrysomeloidea</taxon>
        <taxon>Cerambycidae</taxon>
        <taxon>Lamiinae</taxon>
        <taxon>Monochamini</taxon>
        <taxon>Molorchus</taxon>
    </lineage>
</organism>
<gene>
    <name evidence="1" type="ORF">NQ317_002339</name>
</gene>
<accession>A0ABQ9JWM8</accession>
<protein>
    <submittedName>
        <fullName evidence="1">Uncharacterized protein</fullName>
    </submittedName>
</protein>
<reference evidence="1" key="1">
    <citation type="journal article" date="2023" name="Insect Mol. Biol.">
        <title>Genome sequencing provides insights into the evolution of gene families encoding plant cell wall-degrading enzymes in longhorned beetles.</title>
        <authorList>
            <person name="Shin N.R."/>
            <person name="Okamura Y."/>
            <person name="Kirsch R."/>
            <person name="Pauchet Y."/>
        </authorList>
    </citation>
    <scope>NUCLEOTIDE SEQUENCE</scope>
    <source>
        <strain evidence="1">MMC_N1</strain>
    </source>
</reference>
<proteinExistence type="predicted"/>
<keyword evidence="2" id="KW-1185">Reference proteome</keyword>
<name>A0ABQ9JWM8_9CUCU</name>
<evidence type="ECO:0000313" key="1">
    <source>
        <dbReference type="EMBL" id="KAJ8982112.1"/>
    </source>
</evidence>
<dbReference type="Proteomes" id="UP001162164">
    <property type="component" value="Unassembled WGS sequence"/>
</dbReference>
<dbReference type="EMBL" id="JAPWTJ010000144">
    <property type="protein sequence ID" value="KAJ8982112.1"/>
    <property type="molecule type" value="Genomic_DNA"/>
</dbReference>
<evidence type="ECO:0000313" key="2">
    <source>
        <dbReference type="Proteomes" id="UP001162164"/>
    </source>
</evidence>
<sequence length="68" mass="7725">MDMFRRFSKYPMLYEIKNILMFMGNTKQSAAYPAAACMCVVIIVSKKDARPEDLQNIAVFLICGTVVQ</sequence>